<evidence type="ECO:0000256" key="2">
    <source>
        <dbReference type="ARBA" id="ARBA00009295"/>
    </source>
</evidence>
<evidence type="ECO:0000256" key="6">
    <source>
        <dbReference type="ARBA" id="ARBA00022989"/>
    </source>
</evidence>
<dbReference type="Ensembl" id="ENSNFUT00015033102.1">
    <property type="protein sequence ID" value="ENSNFUP00015031672.1"/>
    <property type="gene ID" value="ENSNFUG00015015485.1"/>
</dbReference>
<evidence type="ECO:0000256" key="13">
    <source>
        <dbReference type="SAM" id="Phobius"/>
    </source>
</evidence>
<feature type="transmembrane region" description="Helical" evidence="13">
    <location>
        <begin position="35"/>
        <end position="58"/>
    </location>
</feature>
<evidence type="ECO:0000256" key="11">
    <source>
        <dbReference type="RuleBase" id="RU000581"/>
    </source>
</evidence>
<feature type="compositionally biased region" description="Basic and acidic residues" evidence="12">
    <location>
        <begin position="1"/>
        <end position="14"/>
    </location>
</feature>
<dbReference type="GO" id="GO:0032896">
    <property type="term" value="F:palmitoyl-CoA 9-desaturase activity"/>
    <property type="evidence" value="ECO:0007669"/>
    <property type="project" value="TreeGrafter"/>
</dbReference>
<accession>A0A8C6MC49</accession>
<evidence type="ECO:0000256" key="4">
    <source>
        <dbReference type="ARBA" id="ARBA00022692"/>
    </source>
</evidence>
<evidence type="ECO:0000256" key="12">
    <source>
        <dbReference type="SAM" id="MobiDB-lite"/>
    </source>
</evidence>
<reference evidence="14" key="1">
    <citation type="submission" date="2025-08" db="UniProtKB">
        <authorList>
            <consortium name="Ensembl"/>
        </authorList>
    </citation>
    <scope>IDENTIFICATION</scope>
</reference>
<evidence type="ECO:0000313" key="14">
    <source>
        <dbReference type="Ensembl" id="ENSNFUP00015031672.1"/>
    </source>
</evidence>
<dbReference type="GO" id="GO:0006636">
    <property type="term" value="P:unsaturated fatty acid biosynthetic process"/>
    <property type="evidence" value="ECO:0007669"/>
    <property type="project" value="TreeGrafter"/>
</dbReference>
<evidence type="ECO:0000256" key="10">
    <source>
        <dbReference type="ARBA" id="ARBA00023160"/>
    </source>
</evidence>
<dbReference type="PANTHER" id="PTHR11351">
    <property type="entry name" value="ACYL-COA DESATURASE"/>
    <property type="match status" value="1"/>
</dbReference>
<evidence type="ECO:0000256" key="8">
    <source>
        <dbReference type="ARBA" id="ARBA00023098"/>
    </source>
</evidence>
<evidence type="ECO:0000256" key="3">
    <source>
        <dbReference type="ARBA" id="ARBA00022516"/>
    </source>
</evidence>
<feature type="transmembrane region" description="Helical" evidence="13">
    <location>
        <begin position="64"/>
        <end position="83"/>
    </location>
</feature>
<dbReference type="InterPro" id="IPR015876">
    <property type="entry name" value="Acyl-CoA_DS"/>
</dbReference>
<comment type="similarity">
    <text evidence="2 11">Belongs to the fatty acid desaturase type 1 family.</text>
</comment>
<dbReference type="GO" id="GO:0004768">
    <property type="term" value="F:stearoyl-CoA 9-desaturase activity"/>
    <property type="evidence" value="ECO:0007669"/>
    <property type="project" value="TreeGrafter"/>
</dbReference>
<comment type="subcellular location">
    <subcellularLocation>
        <location evidence="1">Membrane</location>
        <topology evidence="1">Multi-pass membrane protein</topology>
    </subcellularLocation>
</comment>
<dbReference type="GeneTree" id="ENSGT00940000154908"/>
<evidence type="ECO:0008006" key="16">
    <source>
        <dbReference type="Google" id="ProtNLM"/>
    </source>
</evidence>
<keyword evidence="8" id="KW-0443">Lipid metabolism</keyword>
<reference evidence="14" key="2">
    <citation type="submission" date="2025-09" db="UniProtKB">
        <authorList>
            <consortium name="Ensembl"/>
        </authorList>
    </citation>
    <scope>IDENTIFICATION</scope>
</reference>
<evidence type="ECO:0000256" key="5">
    <source>
        <dbReference type="ARBA" id="ARBA00022832"/>
    </source>
</evidence>
<dbReference type="PRINTS" id="PR00075">
    <property type="entry name" value="FACDDSATRASE"/>
</dbReference>
<evidence type="ECO:0000256" key="9">
    <source>
        <dbReference type="ARBA" id="ARBA00023136"/>
    </source>
</evidence>
<organism evidence="14 15">
    <name type="scientific">Nothobranchius furzeri</name>
    <name type="common">Turquoise killifish</name>
    <dbReference type="NCBI Taxonomy" id="105023"/>
    <lineage>
        <taxon>Eukaryota</taxon>
        <taxon>Metazoa</taxon>
        <taxon>Chordata</taxon>
        <taxon>Craniata</taxon>
        <taxon>Vertebrata</taxon>
        <taxon>Euteleostomi</taxon>
        <taxon>Actinopterygii</taxon>
        <taxon>Neopterygii</taxon>
        <taxon>Teleostei</taxon>
        <taxon>Neoteleostei</taxon>
        <taxon>Acanthomorphata</taxon>
        <taxon>Ovalentaria</taxon>
        <taxon>Atherinomorphae</taxon>
        <taxon>Cyprinodontiformes</taxon>
        <taxon>Nothobranchiidae</taxon>
        <taxon>Nothobranchius</taxon>
    </lineage>
</organism>
<keyword evidence="7 11" id="KW-0560">Oxidoreductase</keyword>
<keyword evidence="9 13" id="KW-0472">Membrane</keyword>
<sequence length="121" mass="13651">MTETQTHHGDRDTSSVDDVFDDTYREKEGKQPRVLVWRNIALMTLLHAGALFGLILLPSASRSTLAWTVACYVFSALGVTAGAHRLWSHRSYKASFPLRVFLAFGNSMAFQADEVVMFQRR</sequence>
<evidence type="ECO:0000256" key="1">
    <source>
        <dbReference type="ARBA" id="ARBA00004141"/>
    </source>
</evidence>
<protein>
    <recommendedName>
        <fullName evidence="16">Acyl-CoA desaturase</fullName>
    </recommendedName>
</protein>
<evidence type="ECO:0000256" key="7">
    <source>
        <dbReference type="ARBA" id="ARBA00023002"/>
    </source>
</evidence>
<keyword evidence="5" id="KW-0276">Fatty acid metabolism</keyword>
<dbReference type="GO" id="GO:1903966">
    <property type="term" value="P:monounsaturated fatty acid biosynthetic process"/>
    <property type="evidence" value="ECO:0007669"/>
    <property type="project" value="TreeGrafter"/>
</dbReference>
<keyword evidence="15" id="KW-1185">Reference proteome</keyword>
<dbReference type="GO" id="GO:0070542">
    <property type="term" value="P:response to fatty acid"/>
    <property type="evidence" value="ECO:0007669"/>
    <property type="project" value="TreeGrafter"/>
</dbReference>
<dbReference type="Proteomes" id="UP000694548">
    <property type="component" value="Unassembled WGS sequence"/>
</dbReference>
<keyword evidence="4 11" id="KW-0812">Transmembrane</keyword>
<comment type="domain">
    <text evidence="11">The histidine box domains are involved in binding the catalytic metal ions.</text>
</comment>
<proteinExistence type="inferred from homology"/>
<name>A0A8C6MC49_NOTFU</name>
<dbReference type="PANTHER" id="PTHR11351:SF102">
    <property type="entry name" value="STEAROYL-COA DESATURASE"/>
    <property type="match status" value="1"/>
</dbReference>
<comment type="cofactor">
    <cofactor evidence="11">
        <name>Fe(2+)</name>
        <dbReference type="ChEBI" id="CHEBI:29033"/>
    </cofactor>
</comment>
<dbReference type="AlphaFoldDB" id="A0A8C6MC49"/>
<feature type="region of interest" description="Disordered" evidence="12">
    <location>
        <begin position="1"/>
        <end position="21"/>
    </location>
</feature>
<evidence type="ECO:0000313" key="15">
    <source>
        <dbReference type="Proteomes" id="UP000694548"/>
    </source>
</evidence>
<keyword evidence="3 11" id="KW-0444">Lipid biosynthesis</keyword>
<keyword evidence="10 11" id="KW-0275">Fatty acid biosynthesis</keyword>
<dbReference type="GO" id="GO:0005506">
    <property type="term" value="F:iron ion binding"/>
    <property type="evidence" value="ECO:0007669"/>
    <property type="project" value="TreeGrafter"/>
</dbReference>
<dbReference type="GO" id="GO:0005789">
    <property type="term" value="C:endoplasmic reticulum membrane"/>
    <property type="evidence" value="ECO:0007669"/>
    <property type="project" value="TreeGrafter"/>
</dbReference>
<keyword evidence="6 13" id="KW-1133">Transmembrane helix</keyword>